<dbReference type="GeneID" id="105262408"/>
<dbReference type="KEGG" id="mde:105262408"/>
<accession>A0A1I8NJN0</accession>
<evidence type="ECO:0000313" key="2">
    <source>
        <dbReference type="EnsemblMetazoa" id="MDOA016239-PA"/>
    </source>
</evidence>
<dbReference type="RefSeq" id="XP_011295672.1">
    <property type="nucleotide sequence ID" value="XM_011297370.2"/>
</dbReference>
<sequence length="169" mass="19523">MEFANQQKLIKKLEDHCQELKGDIEQVLSERRSYLEKQKQLIQRLDQVQNSIDDAVVEESSLSNRVESVKKGGTESGEDFLQKVCLTLGFQISKRVVEANNISRKLLYDNNCSVSFNEINQLYDLVETFPPHPEFVAIRQFLKNSQDLEFLLTTLKGYFDSSSTVKRNK</sequence>
<dbReference type="VEuPathDB" id="VectorBase:MDOMA2_018867"/>
<gene>
    <name evidence="2" type="primary">105262408</name>
    <name evidence="4" type="synonym">LOC105262408</name>
</gene>
<protein>
    <submittedName>
        <fullName evidence="4">Uncharacterized protein LOC105262408</fullName>
    </submittedName>
</protein>
<keyword evidence="3" id="KW-1185">Reference proteome</keyword>
<organism evidence="2">
    <name type="scientific">Musca domestica</name>
    <name type="common">House fly</name>
    <dbReference type="NCBI Taxonomy" id="7370"/>
    <lineage>
        <taxon>Eukaryota</taxon>
        <taxon>Metazoa</taxon>
        <taxon>Ecdysozoa</taxon>
        <taxon>Arthropoda</taxon>
        <taxon>Hexapoda</taxon>
        <taxon>Insecta</taxon>
        <taxon>Pterygota</taxon>
        <taxon>Neoptera</taxon>
        <taxon>Endopterygota</taxon>
        <taxon>Diptera</taxon>
        <taxon>Brachycera</taxon>
        <taxon>Muscomorpha</taxon>
        <taxon>Muscoidea</taxon>
        <taxon>Muscidae</taxon>
        <taxon>Musca</taxon>
    </lineage>
</organism>
<name>A0A1I8NJN0_MUSDO</name>
<keyword evidence="1" id="KW-0175">Coiled coil</keyword>
<reference evidence="4" key="2">
    <citation type="submission" date="2025-04" db="UniProtKB">
        <authorList>
            <consortium name="RefSeq"/>
        </authorList>
    </citation>
    <scope>IDENTIFICATION</scope>
    <source>
        <strain evidence="4">Aabys</strain>
    </source>
</reference>
<proteinExistence type="predicted"/>
<evidence type="ECO:0000313" key="3">
    <source>
        <dbReference type="Proteomes" id="UP001652621"/>
    </source>
</evidence>
<dbReference type="EnsemblMetazoa" id="MDOA016239-RA">
    <property type="protein sequence ID" value="MDOA016239-PA"/>
    <property type="gene ID" value="MDOA016239"/>
</dbReference>
<dbReference type="AlphaFoldDB" id="A0A1I8NJN0"/>
<feature type="coiled-coil region" evidence="1">
    <location>
        <begin position="3"/>
        <end position="58"/>
    </location>
</feature>
<evidence type="ECO:0000313" key="4">
    <source>
        <dbReference type="RefSeq" id="XP_011295672.1"/>
    </source>
</evidence>
<reference evidence="2" key="1">
    <citation type="submission" date="2020-05" db="UniProtKB">
        <authorList>
            <consortium name="EnsemblMetazoa"/>
        </authorList>
    </citation>
    <scope>IDENTIFICATION</scope>
    <source>
        <strain evidence="2">Aabys</strain>
    </source>
</reference>
<dbReference type="OrthoDB" id="8004045at2759"/>
<dbReference type="VEuPathDB" id="VectorBase:MDOA016239"/>
<evidence type="ECO:0000256" key="1">
    <source>
        <dbReference type="SAM" id="Coils"/>
    </source>
</evidence>
<dbReference type="Proteomes" id="UP001652621">
    <property type="component" value="Unplaced"/>
</dbReference>